<sequence length="122" mass="13605">MVSVRKSTTITEILSTLVDVISEIPETNKKLIETIVASKPEQPRRPIDLLEDMSPEEVAILVVVRGWKGTKKELAEKLGVGYRTIKRWPSFSRVWNSIRTGEKLGEIKRGLSNGEGGFEAIA</sequence>
<gene>
    <name evidence="1" type="ORF">KOR42_33230</name>
</gene>
<accession>A0A5C5WMK6</accession>
<reference evidence="1 2" key="1">
    <citation type="submission" date="2019-02" db="EMBL/GenBank/DDBJ databases">
        <title>Deep-cultivation of Planctomycetes and their phenomic and genomic characterization uncovers novel biology.</title>
        <authorList>
            <person name="Wiegand S."/>
            <person name="Jogler M."/>
            <person name="Boedeker C."/>
            <person name="Pinto D."/>
            <person name="Vollmers J."/>
            <person name="Rivas-Marin E."/>
            <person name="Kohn T."/>
            <person name="Peeters S.H."/>
            <person name="Heuer A."/>
            <person name="Rast P."/>
            <person name="Oberbeckmann S."/>
            <person name="Bunk B."/>
            <person name="Jeske O."/>
            <person name="Meyerdierks A."/>
            <person name="Storesund J.E."/>
            <person name="Kallscheuer N."/>
            <person name="Luecker S."/>
            <person name="Lage O.M."/>
            <person name="Pohl T."/>
            <person name="Merkel B.J."/>
            <person name="Hornburger P."/>
            <person name="Mueller R.-W."/>
            <person name="Bruemmer F."/>
            <person name="Labrenz M."/>
            <person name="Spormann A.M."/>
            <person name="Op Den Camp H."/>
            <person name="Overmann J."/>
            <person name="Amann R."/>
            <person name="Jetten M.S.M."/>
            <person name="Mascher T."/>
            <person name="Medema M.H."/>
            <person name="Devos D.P."/>
            <person name="Kaster A.-K."/>
            <person name="Ovreas L."/>
            <person name="Rohde M."/>
            <person name="Galperin M.Y."/>
            <person name="Jogler C."/>
        </authorList>
    </citation>
    <scope>NUCLEOTIDE SEQUENCE [LARGE SCALE GENOMIC DNA]</scope>
    <source>
        <strain evidence="1 2">KOR42</strain>
    </source>
</reference>
<dbReference type="AlphaFoldDB" id="A0A5C5WMK6"/>
<protein>
    <submittedName>
        <fullName evidence="1">Uncharacterized protein</fullName>
    </submittedName>
</protein>
<dbReference type="Proteomes" id="UP000317243">
    <property type="component" value="Unassembled WGS sequence"/>
</dbReference>
<dbReference type="EMBL" id="SIHI01000010">
    <property type="protein sequence ID" value="TWT51850.1"/>
    <property type="molecule type" value="Genomic_DNA"/>
</dbReference>
<name>A0A5C5WMK6_9PLAN</name>
<keyword evidence="2" id="KW-1185">Reference proteome</keyword>
<proteinExistence type="predicted"/>
<organism evidence="1 2">
    <name type="scientific">Thalassoglobus neptunius</name>
    <dbReference type="NCBI Taxonomy" id="1938619"/>
    <lineage>
        <taxon>Bacteria</taxon>
        <taxon>Pseudomonadati</taxon>
        <taxon>Planctomycetota</taxon>
        <taxon>Planctomycetia</taxon>
        <taxon>Planctomycetales</taxon>
        <taxon>Planctomycetaceae</taxon>
        <taxon>Thalassoglobus</taxon>
    </lineage>
</organism>
<evidence type="ECO:0000313" key="1">
    <source>
        <dbReference type="EMBL" id="TWT51850.1"/>
    </source>
</evidence>
<evidence type="ECO:0000313" key="2">
    <source>
        <dbReference type="Proteomes" id="UP000317243"/>
    </source>
</evidence>
<comment type="caution">
    <text evidence="1">The sequence shown here is derived from an EMBL/GenBank/DDBJ whole genome shotgun (WGS) entry which is preliminary data.</text>
</comment>